<evidence type="ECO:0000313" key="1">
    <source>
        <dbReference type="EMBL" id="CAG8452709.1"/>
    </source>
</evidence>
<proteinExistence type="predicted"/>
<accession>A0ACA9K545</accession>
<gene>
    <name evidence="1" type="ORF">ACOLOM_LOCUS823</name>
</gene>
<reference evidence="1" key="1">
    <citation type="submission" date="2021-06" db="EMBL/GenBank/DDBJ databases">
        <authorList>
            <person name="Kallberg Y."/>
            <person name="Tangrot J."/>
            <person name="Rosling A."/>
        </authorList>
    </citation>
    <scope>NUCLEOTIDE SEQUENCE</scope>
    <source>
        <strain evidence="1">CL356</strain>
    </source>
</reference>
<evidence type="ECO:0000313" key="2">
    <source>
        <dbReference type="Proteomes" id="UP000789525"/>
    </source>
</evidence>
<organism evidence="1 2">
    <name type="scientific">Acaulospora colombiana</name>
    <dbReference type="NCBI Taxonomy" id="27376"/>
    <lineage>
        <taxon>Eukaryota</taxon>
        <taxon>Fungi</taxon>
        <taxon>Fungi incertae sedis</taxon>
        <taxon>Mucoromycota</taxon>
        <taxon>Glomeromycotina</taxon>
        <taxon>Glomeromycetes</taxon>
        <taxon>Diversisporales</taxon>
        <taxon>Acaulosporaceae</taxon>
        <taxon>Acaulospora</taxon>
    </lineage>
</organism>
<keyword evidence="2" id="KW-1185">Reference proteome</keyword>
<name>A0ACA9K545_9GLOM</name>
<sequence length="138" mass="15942">MSVHFLFPKPSSAEDKKDADGDIDMLIKSQRESFEKKVVTPGEAITSDTKYMGGHGTYLKDEIHFSSVAGVVERVNKLISVRSLHARYKLKRQENFIKGKLTKLRNEEFRWVGFLPHLCKDMGHIDHWFDHLQRNAEA</sequence>
<dbReference type="EMBL" id="CAJVPT010000903">
    <property type="protein sequence ID" value="CAG8452709.1"/>
    <property type="molecule type" value="Genomic_DNA"/>
</dbReference>
<dbReference type="Proteomes" id="UP000789525">
    <property type="component" value="Unassembled WGS sequence"/>
</dbReference>
<protein>
    <submittedName>
        <fullName evidence="1">14740_t:CDS:1</fullName>
    </submittedName>
</protein>
<comment type="caution">
    <text evidence="1">The sequence shown here is derived from an EMBL/GenBank/DDBJ whole genome shotgun (WGS) entry which is preliminary data.</text>
</comment>